<evidence type="ECO:0000259" key="3">
    <source>
        <dbReference type="Pfam" id="PF02709"/>
    </source>
</evidence>
<dbReference type="AlphaFoldDB" id="A0A0F9P5G4"/>
<keyword evidence="1" id="KW-0808">Transferase</keyword>
<sequence length="298" mass="34944">MKICPKCKRQVYNEVKHGNFKCPWMSCGKGKEIVTPIDITNNSNPELSLIIAYSYSEDKNRQKALELLIHNINKQKFTNFEVIAIEQAVLNLDNKNSFPYKHLVDKYILLKDPKQRPFNKSWVMNVGARYASTDNLLFIDADILFESDFLQKINNNIPYFKLFKCWSQYECMSGRDNPYTRIHTQDTISCLIGVWYCEKKYYFNVLGGYNENYFGYGREDNDIWQRARYLLNQIPCINYSLSHYYHHWHEANGANPYNVNDKEGDRVLKITNSNPQKVINILTTTNIGQLESPTLIEV</sequence>
<dbReference type="InterPro" id="IPR029044">
    <property type="entry name" value="Nucleotide-diphossugar_trans"/>
</dbReference>
<proteinExistence type="predicted"/>
<reference evidence="4" key="1">
    <citation type="journal article" date="2015" name="Nature">
        <title>Complex archaea that bridge the gap between prokaryotes and eukaryotes.</title>
        <authorList>
            <person name="Spang A."/>
            <person name="Saw J.H."/>
            <person name="Jorgensen S.L."/>
            <person name="Zaremba-Niedzwiedzka K."/>
            <person name="Martijn J."/>
            <person name="Lind A.E."/>
            <person name="van Eijk R."/>
            <person name="Schleper C."/>
            <person name="Guy L."/>
            <person name="Ettema T.J."/>
        </authorList>
    </citation>
    <scope>NUCLEOTIDE SEQUENCE</scope>
</reference>
<feature type="domain" description="Glycosyltransferase 2-like" evidence="2">
    <location>
        <begin position="60"/>
        <end position="153"/>
    </location>
</feature>
<dbReference type="InterPro" id="IPR001173">
    <property type="entry name" value="Glyco_trans_2-like"/>
</dbReference>
<dbReference type="SUPFAM" id="SSF53448">
    <property type="entry name" value="Nucleotide-diphospho-sugar transferases"/>
    <property type="match status" value="1"/>
</dbReference>
<name>A0A0F9P5G4_9ZZZZ</name>
<dbReference type="Pfam" id="PF00535">
    <property type="entry name" value="Glycos_transf_2"/>
    <property type="match status" value="1"/>
</dbReference>
<feature type="domain" description="Galactosyltransferase C-terminal" evidence="3">
    <location>
        <begin position="193"/>
        <end position="249"/>
    </location>
</feature>
<evidence type="ECO:0000313" key="4">
    <source>
        <dbReference type="EMBL" id="KKN19672.1"/>
    </source>
</evidence>
<evidence type="ECO:0000259" key="2">
    <source>
        <dbReference type="Pfam" id="PF00535"/>
    </source>
</evidence>
<dbReference type="GO" id="GO:0016757">
    <property type="term" value="F:glycosyltransferase activity"/>
    <property type="evidence" value="ECO:0007669"/>
    <property type="project" value="InterPro"/>
</dbReference>
<evidence type="ECO:0000256" key="1">
    <source>
        <dbReference type="ARBA" id="ARBA00022679"/>
    </source>
</evidence>
<dbReference type="GO" id="GO:0005975">
    <property type="term" value="P:carbohydrate metabolic process"/>
    <property type="evidence" value="ECO:0007669"/>
    <property type="project" value="InterPro"/>
</dbReference>
<dbReference type="EMBL" id="LAZR01003312">
    <property type="protein sequence ID" value="KKN19672.1"/>
    <property type="molecule type" value="Genomic_DNA"/>
</dbReference>
<dbReference type="InterPro" id="IPR027791">
    <property type="entry name" value="Galactosyl_T_C"/>
</dbReference>
<dbReference type="InterPro" id="IPR003859">
    <property type="entry name" value="Galactosyl_T"/>
</dbReference>
<dbReference type="Pfam" id="PF02709">
    <property type="entry name" value="Glyco_transf_7C"/>
    <property type="match status" value="1"/>
</dbReference>
<dbReference type="Gene3D" id="3.90.550.10">
    <property type="entry name" value="Spore Coat Polysaccharide Biosynthesis Protein SpsA, Chain A"/>
    <property type="match status" value="1"/>
</dbReference>
<dbReference type="PRINTS" id="PR02050">
    <property type="entry name" value="B14GALTRFASE"/>
</dbReference>
<gene>
    <name evidence="4" type="ORF">LCGC14_0943400</name>
</gene>
<organism evidence="4">
    <name type="scientific">marine sediment metagenome</name>
    <dbReference type="NCBI Taxonomy" id="412755"/>
    <lineage>
        <taxon>unclassified sequences</taxon>
        <taxon>metagenomes</taxon>
        <taxon>ecological metagenomes</taxon>
    </lineage>
</organism>
<protein>
    <submittedName>
        <fullName evidence="4">Uncharacterized protein</fullName>
    </submittedName>
</protein>
<accession>A0A0F9P5G4</accession>
<comment type="caution">
    <text evidence="4">The sequence shown here is derived from an EMBL/GenBank/DDBJ whole genome shotgun (WGS) entry which is preliminary data.</text>
</comment>